<comment type="caution">
    <text evidence="1">The sequence shown here is derived from an EMBL/GenBank/DDBJ whole genome shotgun (WGS) entry which is preliminary data.</text>
</comment>
<dbReference type="EMBL" id="LAZR01006474">
    <property type="protein sequence ID" value="KKM91875.1"/>
    <property type="molecule type" value="Genomic_DNA"/>
</dbReference>
<feature type="non-terminal residue" evidence="1">
    <location>
        <position position="1824"/>
    </location>
</feature>
<sequence length="1824" mass="207769">NLDSIILGVERVSIGKMDTVIILRRTTSTEEWIPTELSGWDDTKFQVFDMLTIQENNIRKLIVASKTGLYQTIIQDITDLDTITSPIFYTTIAYTKSDLQQFYENNVLNIIPEDSKSPVYYISKISYKTSGSNQWNVLSSDKFRGSRNEIRIDVSSIWSTLTDLKIAYSFESFQKEVRTSIDPSFNIESGTSNYDQVSALGTFFADLSLPLSWLNRGTSYQNPTWHRLPNGMTYQDTPVISGLGSTVLYPNIKYGWQDEWGYEYTTMPELENSLIYYGDDYDSGQLSQYLNSKNDYLGEGIFGGKYSNNYVKEALISNPYLGESFDFRDMYYPGIHNAANATGLYHYYNGAQYTLVTNELKDIFGYNTADVFRYDSGGLPFSMTPLNSSLEEYKVALLNWSQYVAVNKTEYGEFGLGFTYKLPVISKYGADAIYLSFDASIVSSSFWKDYPLSIQFWNYVQNQWQSTNIAPLDGTGYYDNDKLDSDFWTWNPTSTSNFGQFRPTWSTQNNDDVNTISYGNIFPNIVDQSGNIIINESIKNGASFLGYFNDDLSLNNFYSDNFKFLTYDSNYDTNKFQLDAIKINISDFYTTTTTFPLYNTSQSFSNINFYDNFLNDFHEFKVRIITEKESQQDAGAEANLAIGDFKTYVQAKTDYLNYDEFESNAIQGRHLSDKISLTSDGVELTGFSGFNIKGTQTNQKFYENFWKNEWTLLGTQQDTMTINQNIVQDTKVSAANPNTNFNGQVLSVKNRESVDETFIELNQVDYLTSNGNDILELKIEINDEIISWGEYTGTSFDTSSQIYVPSGITWDGTYFYVLERYGEVYKYSSTGTYTGIWYDLNLPANDNPNAIVWDGTNFWVVSGSSKAVYKFTDTFTYTGTSFDTSSQTFLPQGLTWDGTNFWVLDYYGEIYKYTSTGTYTGNSYDTGTQDSRPKGITFDGNKFWMVGKTTDEVYQYTSSWGYTGVHFDISSEMYDATDLIIEGSNIWVSERSYNIIYKYEYASPNPSNVGFNFDNYLNGENDFYVHFIGRTNGFTSKLIIDGIDMFNFGSSFLEDGTLAMDAETIKAWIANPGDNLERELILDYLVIELLNQSITFDVDNKPISIDTSLSHKQQTLFDNGPYNDPYLGTSIHFTLKNSIQSPIFGRDNALIYADLELTDLDLNFSVYPSPPLTGFSLGYPEVEGNNEVKYDPTSLKDYSVYSNSRFRQSAMDDIQIPLMTPILLDFSQYSIEDFESGSLSLSLDLDIALKNRKQDSDWSMRYRLLYYNYTTGYWEDFKGNLYAKNKGDEATVWNPGSYNFINYLQNPEGNMFIPISDDNNIQLNNPITITSLNSNTIQDSIMKLAFISYILPSNYSIESDPDKNYFVYDRADPLVPIEISQELEVLECLIIEETKEIIYPEATLLANLPLNQNYKANLSSLNNLGEIVSVTGRYLDSNSIPYKYPIQSYWITSQNELAFNSPMKYFFTNITIEYIPQLNLIYNSTDGNWYLPDSFIGVDYNFTNPFFISDLWVNETYFGTYIHPDVNVNYTIASNTNGVYVIFDNPINSDSTVKGSVHFGKRNEINLYKFSLKDNLLFAYNILSDAEDYQGGTLQLGINIGFKDVIYSELTQVSSGDYKFSVILYQLDLITGYSISIGSSIINLDSQNLGFHYYTLNLDLNNFDFGTQGNSLFLETITRNKDFDLLISIESSASSFVVDGNLFKGKFAQELISANLAIGTEKSQLSYNDTNVQEPYIPIAQSDILLSQSSSGTYLFDSTSLDYDFDFQISELRAGSTILTNNTDYLFDEAEKLITLIGIYNDYDGFLSADISYKAFEWSKGFVS</sequence>
<gene>
    <name evidence="1" type="ORF">LCGC14_1224100</name>
</gene>
<evidence type="ECO:0000313" key="1">
    <source>
        <dbReference type="EMBL" id="KKM91875.1"/>
    </source>
</evidence>
<reference evidence="1" key="1">
    <citation type="journal article" date="2015" name="Nature">
        <title>Complex archaea that bridge the gap between prokaryotes and eukaryotes.</title>
        <authorList>
            <person name="Spang A."/>
            <person name="Saw J.H."/>
            <person name="Jorgensen S.L."/>
            <person name="Zaremba-Niedzwiedzka K."/>
            <person name="Martijn J."/>
            <person name="Lind A.E."/>
            <person name="van Eijk R."/>
            <person name="Schleper C."/>
            <person name="Guy L."/>
            <person name="Ettema T.J."/>
        </authorList>
    </citation>
    <scope>NUCLEOTIDE SEQUENCE</scope>
</reference>
<dbReference type="SUPFAM" id="SSF63825">
    <property type="entry name" value="YWTD domain"/>
    <property type="match status" value="1"/>
</dbReference>
<accession>A0A0F9NSR5</accession>
<proteinExistence type="predicted"/>
<organism evidence="1">
    <name type="scientific">marine sediment metagenome</name>
    <dbReference type="NCBI Taxonomy" id="412755"/>
    <lineage>
        <taxon>unclassified sequences</taxon>
        <taxon>metagenomes</taxon>
        <taxon>ecological metagenomes</taxon>
    </lineage>
</organism>
<protein>
    <submittedName>
        <fullName evidence="1">Uncharacterized protein</fullName>
    </submittedName>
</protein>
<name>A0A0F9NSR5_9ZZZZ</name>
<feature type="non-terminal residue" evidence="1">
    <location>
        <position position="1"/>
    </location>
</feature>